<dbReference type="PANTHER" id="PTHR42067">
    <property type="entry name" value="YALI0C15378P"/>
    <property type="match status" value="1"/>
</dbReference>
<accession>A0A6A6YST9</accession>
<dbReference type="InterPro" id="IPR014751">
    <property type="entry name" value="XRCC4-like_C"/>
</dbReference>
<dbReference type="RefSeq" id="XP_033578592.1">
    <property type="nucleotide sequence ID" value="XM_033713973.1"/>
</dbReference>
<evidence type="ECO:0000259" key="2">
    <source>
        <dbReference type="Pfam" id="PF21924"/>
    </source>
</evidence>
<feature type="compositionally biased region" description="Acidic residues" evidence="1">
    <location>
        <begin position="295"/>
        <end position="305"/>
    </location>
</feature>
<dbReference type="GeneID" id="54454866"/>
<dbReference type="PANTHER" id="PTHR42067:SF1">
    <property type="entry name" value="MITOTIC APPARATUS PROTEIN P62"/>
    <property type="match status" value="1"/>
</dbReference>
<dbReference type="OrthoDB" id="8064436at2759"/>
<feature type="domain" description="XRCC4 coiled-coil" evidence="2">
    <location>
        <begin position="166"/>
        <end position="207"/>
    </location>
</feature>
<organism evidence="3">
    <name type="scientific">Mytilinidion resinicola</name>
    <dbReference type="NCBI Taxonomy" id="574789"/>
    <lineage>
        <taxon>Eukaryota</taxon>
        <taxon>Fungi</taxon>
        <taxon>Dikarya</taxon>
        <taxon>Ascomycota</taxon>
        <taxon>Pezizomycotina</taxon>
        <taxon>Dothideomycetes</taxon>
        <taxon>Pleosporomycetidae</taxon>
        <taxon>Mytilinidiales</taxon>
        <taxon>Mytilinidiaceae</taxon>
        <taxon>Mytilinidion</taxon>
    </lineage>
</organism>
<evidence type="ECO:0000256" key="1">
    <source>
        <dbReference type="SAM" id="MobiDB-lite"/>
    </source>
</evidence>
<dbReference type="Proteomes" id="UP000504636">
    <property type="component" value="Unplaced"/>
</dbReference>
<reference evidence="5" key="2">
    <citation type="submission" date="2020-04" db="EMBL/GenBank/DDBJ databases">
        <authorList>
            <consortium name="NCBI Genome Project"/>
        </authorList>
    </citation>
    <scope>NUCLEOTIDE SEQUENCE</scope>
    <source>
        <strain evidence="5">CBS 304.34</strain>
    </source>
</reference>
<feature type="compositionally biased region" description="Acidic residues" evidence="1">
    <location>
        <begin position="359"/>
        <end position="371"/>
    </location>
</feature>
<gene>
    <name evidence="3 5" type="ORF">BDZ99DRAFT_278139</name>
</gene>
<dbReference type="Gene3D" id="1.20.5.370">
    <property type="match status" value="1"/>
</dbReference>
<proteinExistence type="predicted"/>
<dbReference type="AlphaFoldDB" id="A0A6A6YST9"/>
<reference evidence="3 5" key="1">
    <citation type="journal article" date="2020" name="Stud. Mycol.">
        <title>101 Dothideomycetes genomes: a test case for predicting lifestyles and emergence of pathogens.</title>
        <authorList>
            <person name="Haridas S."/>
            <person name="Albert R."/>
            <person name="Binder M."/>
            <person name="Bloem J."/>
            <person name="Labutti K."/>
            <person name="Salamov A."/>
            <person name="Andreopoulos B."/>
            <person name="Baker S."/>
            <person name="Barry K."/>
            <person name="Bills G."/>
            <person name="Bluhm B."/>
            <person name="Cannon C."/>
            <person name="Castanera R."/>
            <person name="Culley D."/>
            <person name="Daum C."/>
            <person name="Ezra D."/>
            <person name="Gonzalez J."/>
            <person name="Henrissat B."/>
            <person name="Kuo A."/>
            <person name="Liang C."/>
            <person name="Lipzen A."/>
            <person name="Lutzoni F."/>
            <person name="Magnuson J."/>
            <person name="Mondo S."/>
            <person name="Nolan M."/>
            <person name="Ohm R."/>
            <person name="Pangilinan J."/>
            <person name="Park H.-J."/>
            <person name="Ramirez L."/>
            <person name="Alfaro M."/>
            <person name="Sun H."/>
            <person name="Tritt A."/>
            <person name="Yoshinaga Y."/>
            <person name="Zwiers L.-H."/>
            <person name="Turgeon B."/>
            <person name="Goodwin S."/>
            <person name="Spatafora J."/>
            <person name="Crous P."/>
            <person name="Grigoriev I."/>
        </authorList>
    </citation>
    <scope>NUCLEOTIDE SEQUENCE</scope>
    <source>
        <strain evidence="3 5">CBS 304.34</strain>
    </source>
</reference>
<feature type="compositionally biased region" description="Basic and acidic residues" evidence="1">
    <location>
        <begin position="227"/>
        <end position="253"/>
    </location>
</feature>
<sequence>MANGDRHIIEIPAAAGDGDEFIIVDVTSNGPGRLDVALLGSEGQFPYFKQIQQRKLKELRTTRKGSDEQWEAALSHLLLNEAIQAEYVSALKGVQIVYQADGDNLKLIVRQEVATTKLKHNMGEMILLRDEEKEIDPLDWARVAARGTAAAKDQLVSLQTQLSTQQSTIDKLHAQLEDLVKAKEENDNAMLQKFTQLLNEKKLKIRDQQRLLAGAKVDPKAAVTVEVTREDSKSKSKSRKPEPSRASKRKANEKAPVVESESDGEFEQMQVDEKEVKAEQEREEDMPEAATPDRSEDETEDEEGDVGGASTPTQPSKSVELATRTASTPEQTPALPPPRRELPFGKAKTRGQKVAPPPVEDEDDDTEDDEL</sequence>
<reference evidence="5" key="3">
    <citation type="submission" date="2025-04" db="UniProtKB">
        <authorList>
            <consortium name="RefSeq"/>
        </authorList>
    </citation>
    <scope>IDENTIFICATION</scope>
    <source>
        <strain evidence="5">CBS 304.34</strain>
    </source>
</reference>
<evidence type="ECO:0000313" key="5">
    <source>
        <dbReference type="RefSeq" id="XP_033578592.1"/>
    </source>
</evidence>
<keyword evidence="4" id="KW-1185">Reference proteome</keyword>
<name>A0A6A6YST9_9PEZI</name>
<dbReference type="SUPFAM" id="SSF58022">
    <property type="entry name" value="XRCC4, C-terminal oligomerization domain"/>
    <property type="match status" value="1"/>
</dbReference>
<evidence type="ECO:0000313" key="3">
    <source>
        <dbReference type="EMBL" id="KAF2811628.1"/>
    </source>
</evidence>
<dbReference type="InterPro" id="IPR053962">
    <property type="entry name" value="XRCC4_CC"/>
</dbReference>
<protein>
    <recommendedName>
        <fullName evidence="2">XRCC4 coiled-coil domain-containing protein</fullName>
    </recommendedName>
</protein>
<evidence type="ECO:0000313" key="4">
    <source>
        <dbReference type="Proteomes" id="UP000504636"/>
    </source>
</evidence>
<feature type="region of interest" description="Disordered" evidence="1">
    <location>
        <begin position="224"/>
        <end position="371"/>
    </location>
</feature>
<dbReference type="Pfam" id="PF21924">
    <property type="entry name" value="XRCC4_CC"/>
    <property type="match status" value="1"/>
</dbReference>
<feature type="compositionally biased region" description="Basic and acidic residues" evidence="1">
    <location>
        <begin position="271"/>
        <end position="280"/>
    </location>
</feature>
<dbReference type="EMBL" id="MU003698">
    <property type="protein sequence ID" value="KAF2811628.1"/>
    <property type="molecule type" value="Genomic_DNA"/>
</dbReference>